<dbReference type="GO" id="GO:0031419">
    <property type="term" value="F:cobalamin binding"/>
    <property type="evidence" value="ECO:0007669"/>
    <property type="project" value="InterPro"/>
</dbReference>
<gene>
    <name evidence="8" type="ORF">DSCW_24900</name>
</gene>
<keyword evidence="5" id="KW-0411">Iron-sulfur</keyword>
<dbReference type="SMART" id="SM00729">
    <property type="entry name" value="Elp3"/>
    <property type="match status" value="1"/>
</dbReference>
<dbReference type="Pfam" id="PF04055">
    <property type="entry name" value="Radical_SAM"/>
    <property type="match status" value="1"/>
</dbReference>
<dbReference type="RefSeq" id="WP_155304026.1">
    <property type="nucleotide sequence ID" value="NZ_AP021875.1"/>
</dbReference>
<evidence type="ECO:0000259" key="6">
    <source>
        <dbReference type="PROSITE" id="PS51332"/>
    </source>
</evidence>
<dbReference type="InterPro" id="IPR006158">
    <property type="entry name" value="Cobalamin-bd"/>
</dbReference>
<protein>
    <submittedName>
        <fullName evidence="8">Uncharacterized protein</fullName>
    </submittedName>
</protein>
<evidence type="ECO:0000313" key="8">
    <source>
        <dbReference type="EMBL" id="BBO75073.1"/>
    </source>
</evidence>
<keyword evidence="2" id="KW-0949">S-adenosyl-L-methionine</keyword>
<dbReference type="Gene3D" id="3.80.30.20">
    <property type="entry name" value="tm_1862 like domain"/>
    <property type="match status" value="1"/>
</dbReference>
<dbReference type="Proteomes" id="UP000427769">
    <property type="component" value="Chromosome"/>
</dbReference>
<keyword evidence="4" id="KW-0408">Iron</keyword>
<evidence type="ECO:0000256" key="4">
    <source>
        <dbReference type="ARBA" id="ARBA00023004"/>
    </source>
</evidence>
<dbReference type="InterPro" id="IPR006638">
    <property type="entry name" value="Elp3/MiaA/NifB-like_rSAM"/>
</dbReference>
<accession>A0A5K7Z579</accession>
<dbReference type="InterPro" id="IPR007197">
    <property type="entry name" value="rSAM"/>
</dbReference>
<comment type="cofactor">
    <cofactor evidence="1">
        <name>[4Fe-4S] cluster</name>
        <dbReference type="ChEBI" id="CHEBI:49883"/>
    </cofactor>
</comment>
<dbReference type="GO" id="GO:0003824">
    <property type="term" value="F:catalytic activity"/>
    <property type="evidence" value="ECO:0007669"/>
    <property type="project" value="InterPro"/>
</dbReference>
<dbReference type="CDD" id="cd02068">
    <property type="entry name" value="radical_SAM_B12_BD"/>
    <property type="match status" value="1"/>
</dbReference>
<evidence type="ECO:0000256" key="3">
    <source>
        <dbReference type="ARBA" id="ARBA00022723"/>
    </source>
</evidence>
<dbReference type="PANTHER" id="PTHR43409">
    <property type="entry name" value="ANAEROBIC MAGNESIUM-PROTOPORPHYRIN IX MONOMETHYL ESTER CYCLASE-RELATED"/>
    <property type="match status" value="1"/>
</dbReference>
<evidence type="ECO:0000256" key="1">
    <source>
        <dbReference type="ARBA" id="ARBA00001966"/>
    </source>
</evidence>
<dbReference type="SUPFAM" id="SSF52242">
    <property type="entry name" value="Cobalamin (vitamin B12)-binding domain"/>
    <property type="match status" value="1"/>
</dbReference>
<name>A0A5K7Z579_9BACT</name>
<dbReference type="InterPro" id="IPR051198">
    <property type="entry name" value="BchE-like"/>
</dbReference>
<dbReference type="Gene3D" id="3.40.50.280">
    <property type="entry name" value="Cobalamin-binding domain"/>
    <property type="match status" value="1"/>
</dbReference>
<dbReference type="EMBL" id="AP021875">
    <property type="protein sequence ID" value="BBO75073.1"/>
    <property type="molecule type" value="Genomic_DNA"/>
</dbReference>
<dbReference type="SFLD" id="SFLDG01082">
    <property type="entry name" value="B12-binding_domain_containing"/>
    <property type="match status" value="1"/>
</dbReference>
<dbReference type="Gene3D" id="1.25.40.10">
    <property type="entry name" value="Tetratricopeptide repeat domain"/>
    <property type="match status" value="1"/>
</dbReference>
<dbReference type="SFLD" id="SFLDS00029">
    <property type="entry name" value="Radical_SAM"/>
    <property type="match status" value="1"/>
</dbReference>
<dbReference type="SUPFAM" id="SSF48452">
    <property type="entry name" value="TPR-like"/>
    <property type="match status" value="1"/>
</dbReference>
<sequence>MKILLVYPYFIDRRINEEDVSAIPMGLYYVGAMLLANGYAVEILNAWDLGTNPDRIYRILDDKRPDVIGFSILHANRWGGIDIARMVKKVNPQAHVVFGGVGATFLWEHFLQHFSEIDYVVRGEGETSFLELVRYLEKKETAAPDHIAGLAFRKEGRPCATEDREPAADLDSLPMPADYFTFQHLSLTRGCPSGCTFCGSPAFWKRRTRFHSVDYFISQLQRLVSRGIRFFFVSDDTFTLKPNRVIEICRRIIELKLDITWAAISRVDCVDGEMLAWMRRAGCTQISYGVESGSPKIRALYRKNISDADICRAFALTVRFGIMARAYFIYGAPQESDATIDESLDLMRRIRPLSAIFYILDLFPGTELYEQYKRRTGATDDIWLDRVEDILYYETDETLDKQRVLEFGRRLREGYFAMLPEFAAAIELEEDPALFPLHADFLSRLALTFSHGDYVANPAIGDRLPTAIRLFERALSYHPDHRAFWGLGLVYQQLQRWEDSVEILLRGIRHYAASADLRMALANSLMRLGRPLEAHEHLLPVGDHPRAMEMLVHCCRLLKDHEGEKTWLDRLKAAAQAKSP</sequence>
<dbReference type="InterPro" id="IPR034466">
    <property type="entry name" value="Methyltransferase_Class_B"/>
</dbReference>
<proteinExistence type="predicted"/>
<organism evidence="8 9">
    <name type="scientific">Desulfosarcina widdelii</name>
    <dbReference type="NCBI Taxonomy" id="947919"/>
    <lineage>
        <taxon>Bacteria</taxon>
        <taxon>Pseudomonadati</taxon>
        <taxon>Thermodesulfobacteriota</taxon>
        <taxon>Desulfobacteria</taxon>
        <taxon>Desulfobacterales</taxon>
        <taxon>Desulfosarcinaceae</taxon>
        <taxon>Desulfosarcina</taxon>
    </lineage>
</organism>
<dbReference type="OrthoDB" id="9804952at2"/>
<dbReference type="SFLD" id="SFLDG01123">
    <property type="entry name" value="methyltransferase_(Class_B)"/>
    <property type="match status" value="1"/>
</dbReference>
<dbReference type="PANTHER" id="PTHR43409:SF16">
    <property type="entry name" value="SLR0320 PROTEIN"/>
    <property type="match status" value="1"/>
</dbReference>
<dbReference type="GO" id="GO:0046872">
    <property type="term" value="F:metal ion binding"/>
    <property type="evidence" value="ECO:0007669"/>
    <property type="project" value="UniProtKB-KW"/>
</dbReference>
<dbReference type="GO" id="GO:0005829">
    <property type="term" value="C:cytosol"/>
    <property type="evidence" value="ECO:0007669"/>
    <property type="project" value="TreeGrafter"/>
</dbReference>
<reference evidence="8 9" key="1">
    <citation type="submission" date="2019-11" db="EMBL/GenBank/DDBJ databases">
        <title>Comparative genomics of hydrocarbon-degrading Desulfosarcina strains.</title>
        <authorList>
            <person name="Watanabe M."/>
            <person name="Kojima H."/>
            <person name="Fukui M."/>
        </authorList>
    </citation>
    <scope>NUCLEOTIDE SEQUENCE [LARGE SCALE GENOMIC DNA]</scope>
    <source>
        <strain evidence="8 9">PP31</strain>
    </source>
</reference>
<dbReference type="KEGG" id="dwd:DSCW_24900"/>
<dbReference type="SUPFAM" id="SSF102114">
    <property type="entry name" value="Radical SAM enzymes"/>
    <property type="match status" value="1"/>
</dbReference>
<dbReference type="InterPro" id="IPR023404">
    <property type="entry name" value="rSAM_horseshoe"/>
</dbReference>
<dbReference type="InterPro" id="IPR011990">
    <property type="entry name" value="TPR-like_helical_dom_sf"/>
</dbReference>
<dbReference type="InterPro" id="IPR058240">
    <property type="entry name" value="rSAM_sf"/>
</dbReference>
<keyword evidence="9" id="KW-1185">Reference proteome</keyword>
<feature type="domain" description="B12-binding" evidence="6">
    <location>
        <begin position="8"/>
        <end position="143"/>
    </location>
</feature>
<feature type="domain" description="Radical SAM core" evidence="7">
    <location>
        <begin position="177"/>
        <end position="410"/>
    </location>
</feature>
<dbReference type="GO" id="GO:0051539">
    <property type="term" value="F:4 iron, 4 sulfur cluster binding"/>
    <property type="evidence" value="ECO:0007669"/>
    <property type="project" value="UniProtKB-KW"/>
</dbReference>
<dbReference type="InterPro" id="IPR036724">
    <property type="entry name" value="Cobalamin-bd_sf"/>
</dbReference>
<evidence type="ECO:0000313" key="9">
    <source>
        <dbReference type="Proteomes" id="UP000427769"/>
    </source>
</evidence>
<dbReference type="CDD" id="cd01335">
    <property type="entry name" value="Radical_SAM"/>
    <property type="match status" value="1"/>
</dbReference>
<evidence type="ECO:0000259" key="7">
    <source>
        <dbReference type="PROSITE" id="PS51918"/>
    </source>
</evidence>
<dbReference type="Pfam" id="PF02310">
    <property type="entry name" value="B12-binding"/>
    <property type="match status" value="1"/>
</dbReference>
<keyword evidence="3" id="KW-0479">Metal-binding</keyword>
<dbReference type="PROSITE" id="PS51332">
    <property type="entry name" value="B12_BINDING"/>
    <property type="match status" value="1"/>
</dbReference>
<dbReference type="PROSITE" id="PS51918">
    <property type="entry name" value="RADICAL_SAM"/>
    <property type="match status" value="1"/>
</dbReference>
<evidence type="ECO:0000256" key="5">
    <source>
        <dbReference type="ARBA" id="ARBA00023014"/>
    </source>
</evidence>
<evidence type="ECO:0000256" key="2">
    <source>
        <dbReference type="ARBA" id="ARBA00022691"/>
    </source>
</evidence>
<dbReference type="AlphaFoldDB" id="A0A5K7Z579"/>